<keyword evidence="2" id="KW-1185">Reference proteome</keyword>
<comment type="caution">
    <text evidence="1">The sequence shown here is derived from an EMBL/GenBank/DDBJ whole genome shotgun (WGS) entry which is preliminary data.</text>
</comment>
<dbReference type="EMBL" id="JARBHA010000004">
    <property type="protein sequence ID" value="KAJ9703110.1"/>
    <property type="molecule type" value="Genomic_DNA"/>
</dbReference>
<organism evidence="1 2">
    <name type="scientific">Vitis rotundifolia</name>
    <name type="common">Muscadine grape</name>
    <dbReference type="NCBI Taxonomy" id="103349"/>
    <lineage>
        <taxon>Eukaryota</taxon>
        <taxon>Viridiplantae</taxon>
        <taxon>Streptophyta</taxon>
        <taxon>Embryophyta</taxon>
        <taxon>Tracheophyta</taxon>
        <taxon>Spermatophyta</taxon>
        <taxon>Magnoliopsida</taxon>
        <taxon>eudicotyledons</taxon>
        <taxon>Gunneridae</taxon>
        <taxon>Pentapetalae</taxon>
        <taxon>rosids</taxon>
        <taxon>Vitales</taxon>
        <taxon>Vitaceae</taxon>
        <taxon>Viteae</taxon>
        <taxon>Vitis</taxon>
    </lineage>
</organism>
<protein>
    <submittedName>
        <fullName evidence="1">Uncharacterized protein</fullName>
    </submittedName>
</protein>
<name>A0AA39A8S4_VITRO</name>
<sequence>MAKETIEKSSSSVEEKNKAMDQTFFSCLLQPLSADSDPQYIRIRGLLLYRKAEFGVHHWKDWRCNGKGYVAY</sequence>
<dbReference type="Proteomes" id="UP001168098">
    <property type="component" value="Unassembled WGS sequence"/>
</dbReference>
<reference evidence="1 2" key="1">
    <citation type="journal article" date="2023" name="BMC Biotechnol.">
        <title>Vitis rotundifolia cv Carlos genome sequencing.</title>
        <authorList>
            <person name="Huff M."/>
            <person name="Hulse-Kemp A."/>
            <person name="Scheffler B."/>
            <person name="Youngblood R."/>
            <person name="Simpson S."/>
            <person name="Babiker E."/>
            <person name="Staton M."/>
        </authorList>
    </citation>
    <scope>NUCLEOTIDE SEQUENCE [LARGE SCALE GENOMIC DNA]</scope>
    <source>
        <tissue evidence="1">Leaf</tissue>
    </source>
</reference>
<evidence type="ECO:0000313" key="1">
    <source>
        <dbReference type="EMBL" id="KAJ9703110.1"/>
    </source>
</evidence>
<dbReference type="AlphaFoldDB" id="A0AA39A8S4"/>
<evidence type="ECO:0000313" key="2">
    <source>
        <dbReference type="Proteomes" id="UP001168098"/>
    </source>
</evidence>
<proteinExistence type="predicted"/>
<gene>
    <name evidence="1" type="ORF">PVL29_004750</name>
</gene>
<accession>A0AA39A8S4</accession>